<reference evidence="3 4" key="1">
    <citation type="submission" date="2024-09" db="EMBL/GenBank/DDBJ databases">
        <authorList>
            <person name="Sun Q."/>
            <person name="Mori K."/>
        </authorList>
    </citation>
    <scope>NUCLEOTIDE SEQUENCE [LARGE SCALE GENOMIC DNA]</scope>
    <source>
        <strain evidence="3 4">TBRC 2205</strain>
    </source>
</reference>
<evidence type="ECO:0000259" key="2">
    <source>
        <dbReference type="Pfam" id="PF02517"/>
    </source>
</evidence>
<feature type="transmembrane region" description="Helical" evidence="1">
    <location>
        <begin position="149"/>
        <end position="167"/>
    </location>
</feature>
<evidence type="ECO:0000313" key="3">
    <source>
        <dbReference type="EMBL" id="MFC0563366.1"/>
    </source>
</evidence>
<dbReference type="Pfam" id="PF02517">
    <property type="entry name" value="Rce1-like"/>
    <property type="match status" value="1"/>
</dbReference>
<organism evidence="3 4">
    <name type="scientific">Plantactinospora siamensis</name>
    <dbReference type="NCBI Taxonomy" id="555372"/>
    <lineage>
        <taxon>Bacteria</taxon>
        <taxon>Bacillati</taxon>
        <taxon>Actinomycetota</taxon>
        <taxon>Actinomycetes</taxon>
        <taxon>Micromonosporales</taxon>
        <taxon>Micromonosporaceae</taxon>
        <taxon>Plantactinospora</taxon>
    </lineage>
</organism>
<proteinExistence type="predicted"/>
<comment type="caution">
    <text evidence="3">The sequence shown here is derived from an EMBL/GenBank/DDBJ whole genome shotgun (WGS) entry which is preliminary data.</text>
</comment>
<keyword evidence="1" id="KW-0472">Membrane</keyword>
<keyword evidence="4" id="KW-1185">Reference proteome</keyword>
<feature type="transmembrane region" description="Helical" evidence="1">
    <location>
        <begin position="100"/>
        <end position="129"/>
    </location>
</feature>
<dbReference type="RefSeq" id="WP_377335799.1">
    <property type="nucleotide sequence ID" value="NZ_JBHLUE010000002.1"/>
</dbReference>
<dbReference type="InterPro" id="IPR003675">
    <property type="entry name" value="Rce1/LyrA-like_dom"/>
</dbReference>
<feature type="transmembrane region" description="Helical" evidence="1">
    <location>
        <begin position="206"/>
        <end position="224"/>
    </location>
</feature>
<feature type="domain" description="CAAX prenyl protease 2/Lysostaphin resistance protein A-like" evidence="2">
    <location>
        <begin position="156"/>
        <end position="241"/>
    </location>
</feature>
<feature type="transmembrane region" description="Helical" evidence="1">
    <location>
        <begin position="231"/>
        <end position="254"/>
    </location>
</feature>
<evidence type="ECO:0000313" key="4">
    <source>
        <dbReference type="Proteomes" id="UP001589894"/>
    </source>
</evidence>
<protein>
    <submittedName>
        <fullName evidence="3">Lysostaphin resistance A-like protein</fullName>
    </submittedName>
</protein>
<feature type="transmembrane region" description="Helical" evidence="1">
    <location>
        <begin position="23"/>
        <end position="45"/>
    </location>
</feature>
<sequence>MTSVDVRPAGTARPERFGWGRTIALHLGPAAVTFGTALALAPLMTRLGLPASFALTTAFALVLSPIELGLLLHAAHRATGRWSLRALPAVIAYRCPLRRWWLLVPVLLAVAVGLAIAWSPLGAALGGGLTGLWPDWTLPGYDPTVGHPRSLLVGVLLVSLVVDGLLNPAIEELYFRGHLLPRLPVAGWTAVPVSAALFAVQHYWQPYNWVLIFILQLISTALVVRSRSVRLGIALHCLANSLGIVLTLAAVLTAPG</sequence>
<name>A0ABV6NRG8_9ACTN</name>
<dbReference type="Proteomes" id="UP001589894">
    <property type="component" value="Unassembled WGS sequence"/>
</dbReference>
<feature type="transmembrane region" description="Helical" evidence="1">
    <location>
        <begin position="179"/>
        <end position="200"/>
    </location>
</feature>
<keyword evidence="1" id="KW-1133">Transmembrane helix</keyword>
<keyword evidence="1" id="KW-0812">Transmembrane</keyword>
<gene>
    <name evidence="3" type="ORF">ACFFHU_04190</name>
</gene>
<dbReference type="EMBL" id="JBHLUE010000002">
    <property type="protein sequence ID" value="MFC0563366.1"/>
    <property type="molecule type" value="Genomic_DNA"/>
</dbReference>
<evidence type="ECO:0000256" key="1">
    <source>
        <dbReference type="SAM" id="Phobius"/>
    </source>
</evidence>
<accession>A0ABV6NRG8</accession>
<feature type="transmembrane region" description="Helical" evidence="1">
    <location>
        <begin position="51"/>
        <end position="75"/>
    </location>
</feature>